<dbReference type="Pfam" id="PF00079">
    <property type="entry name" value="Serpin"/>
    <property type="match status" value="1"/>
</dbReference>
<organism evidence="4">
    <name type="scientific">Soboliphyme baturini</name>
    <dbReference type="NCBI Taxonomy" id="241478"/>
    <lineage>
        <taxon>Eukaryota</taxon>
        <taxon>Metazoa</taxon>
        <taxon>Ecdysozoa</taxon>
        <taxon>Nematoda</taxon>
        <taxon>Enoplea</taxon>
        <taxon>Dorylaimia</taxon>
        <taxon>Dioctophymatida</taxon>
        <taxon>Dioctophymatoidea</taxon>
        <taxon>Soboliphymatidae</taxon>
        <taxon>Soboliphyme</taxon>
    </lineage>
</organism>
<dbReference type="EMBL" id="UZAM01013512">
    <property type="protein sequence ID" value="VDP28345.1"/>
    <property type="molecule type" value="Genomic_DNA"/>
</dbReference>
<sequence length="74" mass="8329">MPVVRANLTVEQMLVFHTVDEKGTEAAAVTGFQVRLMAAAVPPREIRFIADHPFMFAIIDKKHKNILFMGRFTG</sequence>
<dbReference type="Proteomes" id="UP000270296">
    <property type="component" value="Unassembled WGS sequence"/>
</dbReference>
<reference evidence="2 3" key="2">
    <citation type="submission" date="2018-11" db="EMBL/GenBank/DDBJ databases">
        <authorList>
            <consortium name="Pathogen Informatics"/>
        </authorList>
    </citation>
    <scope>NUCLEOTIDE SEQUENCE [LARGE SCALE GENOMIC DNA]</scope>
</reference>
<accession>A0A183J2D5</accession>
<dbReference type="InterPro" id="IPR023796">
    <property type="entry name" value="Serpin_dom"/>
</dbReference>
<reference evidence="4" key="1">
    <citation type="submission" date="2016-06" db="UniProtKB">
        <authorList>
            <consortium name="WormBaseParasite"/>
        </authorList>
    </citation>
    <scope>IDENTIFICATION</scope>
</reference>
<dbReference type="InterPro" id="IPR036186">
    <property type="entry name" value="Serpin_sf"/>
</dbReference>
<name>A0A183J2D5_9BILA</name>
<dbReference type="AlphaFoldDB" id="A0A183J2D5"/>
<evidence type="ECO:0000313" key="4">
    <source>
        <dbReference type="WBParaSite" id="SBAD_0001038901-mRNA-1"/>
    </source>
</evidence>
<dbReference type="SUPFAM" id="SSF56574">
    <property type="entry name" value="Serpins"/>
    <property type="match status" value="1"/>
</dbReference>
<dbReference type="PROSITE" id="PS00284">
    <property type="entry name" value="SERPIN"/>
    <property type="match status" value="1"/>
</dbReference>
<protein>
    <submittedName>
        <fullName evidence="4">SERPIN domain-containing protein</fullName>
    </submittedName>
</protein>
<dbReference type="Gene3D" id="2.30.39.10">
    <property type="entry name" value="Alpha-1-antitrypsin, domain 1"/>
    <property type="match status" value="1"/>
</dbReference>
<evidence type="ECO:0000313" key="3">
    <source>
        <dbReference type="Proteomes" id="UP000270296"/>
    </source>
</evidence>
<evidence type="ECO:0000259" key="1">
    <source>
        <dbReference type="Pfam" id="PF00079"/>
    </source>
</evidence>
<keyword evidence="3" id="KW-1185">Reference proteome</keyword>
<proteinExistence type="predicted"/>
<dbReference type="OrthoDB" id="9518664at2759"/>
<feature type="domain" description="Serpin" evidence="1">
    <location>
        <begin position="15"/>
        <end position="72"/>
    </location>
</feature>
<dbReference type="InterPro" id="IPR023795">
    <property type="entry name" value="Serpin_CS"/>
</dbReference>
<gene>
    <name evidence="2" type="ORF">SBAD_LOCUS10033</name>
</gene>
<evidence type="ECO:0000313" key="2">
    <source>
        <dbReference type="EMBL" id="VDP28345.1"/>
    </source>
</evidence>
<dbReference type="InterPro" id="IPR042185">
    <property type="entry name" value="Serpin_sf_2"/>
</dbReference>
<dbReference type="WBParaSite" id="SBAD_0001038901-mRNA-1">
    <property type="protein sequence ID" value="SBAD_0001038901-mRNA-1"/>
    <property type="gene ID" value="SBAD_0001038901"/>
</dbReference>